<reference evidence="2 3" key="1">
    <citation type="submission" date="2014-07" db="EMBL/GenBank/DDBJ databases">
        <authorList>
            <person name="McCorrison J."/>
            <person name="Sanka R."/>
            <person name="Torralba M."/>
            <person name="Gillis M."/>
            <person name="Haft D.H."/>
            <person name="Methe B."/>
            <person name="Sutton G."/>
            <person name="Nelson K.E."/>
        </authorList>
    </citation>
    <scope>NUCLEOTIDE SEQUENCE [LARGE SCALE GENOMIC DNA]</scope>
    <source>
        <strain evidence="2 3">DNF00011</strain>
    </source>
</reference>
<feature type="region of interest" description="Disordered" evidence="1">
    <location>
        <begin position="1"/>
        <end position="28"/>
    </location>
</feature>
<accession>A0A095YEH6</accession>
<organism evidence="2 3">
    <name type="scientific">Pseudoglutamicibacter albus DNF00011</name>
    <dbReference type="NCBI Taxonomy" id="1401063"/>
    <lineage>
        <taxon>Bacteria</taxon>
        <taxon>Bacillati</taxon>
        <taxon>Actinomycetota</taxon>
        <taxon>Actinomycetes</taxon>
        <taxon>Micrococcales</taxon>
        <taxon>Micrococcaceae</taxon>
        <taxon>Pseudoglutamicibacter</taxon>
    </lineage>
</organism>
<dbReference type="AlphaFoldDB" id="A0A095YEH6"/>
<evidence type="ECO:0000256" key="1">
    <source>
        <dbReference type="SAM" id="MobiDB-lite"/>
    </source>
</evidence>
<evidence type="ECO:0000313" key="2">
    <source>
        <dbReference type="EMBL" id="KGF20668.1"/>
    </source>
</evidence>
<dbReference type="EMBL" id="JRNH01000012">
    <property type="protein sequence ID" value="KGF20668.1"/>
    <property type="molecule type" value="Genomic_DNA"/>
</dbReference>
<proteinExistence type="predicted"/>
<protein>
    <submittedName>
        <fullName evidence="2">Uncharacterized protein</fullName>
    </submittedName>
</protein>
<feature type="compositionally biased region" description="Basic residues" evidence="1">
    <location>
        <begin position="1"/>
        <end position="20"/>
    </location>
</feature>
<comment type="caution">
    <text evidence="2">The sequence shown here is derived from an EMBL/GenBank/DDBJ whole genome shotgun (WGS) entry which is preliminary data.</text>
</comment>
<name>A0A095YEH6_9MICC</name>
<evidence type="ECO:0000313" key="3">
    <source>
        <dbReference type="Proteomes" id="UP000053528"/>
    </source>
</evidence>
<gene>
    <name evidence="2" type="ORF">HMPREF2128_04375</name>
</gene>
<dbReference type="Proteomes" id="UP000053528">
    <property type="component" value="Unassembled WGS sequence"/>
</dbReference>
<sequence>MSDARGRHHHIAAPRTHHNNPARTSGSGRLFASIEGRRISVRGLCLCRVMTVGIGHIVLARPDIDDLTQRIRQHAIRQAIACNNTRTNTEGIKQISHAAIISQPRFASCRCFGAVPVHRRCR</sequence>